<accession>A0A6J2UKW4</accession>
<keyword evidence="1" id="KW-1133">Transmembrane helix</keyword>
<organism evidence="2 3">
    <name type="scientific">Chanos chanos</name>
    <name type="common">Milkfish</name>
    <name type="synonym">Mugil chanos</name>
    <dbReference type="NCBI Taxonomy" id="29144"/>
    <lineage>
        <taxon>Eukaryota</taxon>
        <taxon>Metazoa</taxon>
        <taxon>Chordata</taxon>
        <taxon>Craniata</taxon>
        <taxon>Vertebrata</taxon>
        <taxon>Euteleostomi</taxon>
        <taxon>Actinopterygii</taxon>
        <taxon>Neopterygii</taxon>
        <taxon>Teleostei</taxon>
        <taxon>Ostariophysi</taxon>
        <taxon>Gonorynchiformes</taxon>
        <taxon>Chanidae</taxon>
        <taxon>Chanos</taxon>
    </lineage>
</organism>
<dbReference type="AlphaFoldDB" id="A0A6J2UKW4"/>
<evidence type="ECO:0000313" key="3">
    <source>
        <dbReference type="RefSeq" id="XP_030620693.1"/>
    </source>
</evidence>
<name>A0A6J2UKW4_CHACN</name>
<evidence type="ECO:0000313" key="2">
    <source>
        <dbReference type="Proteomes" id="UP000504632"/>
    </source>
</evidence>
<dbReference type="Proteomes" id="UP000504632">
    <property type="component" value="Chromosome 1"/>
</dbReference>
<reference evidence="3" key="1">
    <citation type="submission" date="2025-08" db="UniProtKB">
        <authorList>
            <consortium name="RefSeq"/>
        </authorList>
    </citation>
    <scope>IDENTIFICATION</scope>
</reference>
<dbReference type="OrthoDB" id="9896070at2759"/>
<dbReference type="PANTHER" id="PTHR35682:SF1">
    <property type="entry name" value="TRANSMEMBRANE PROTEIN 252"/>
    <property type="match status" value="1"/>
</dbReference>
<keyword evidence="2" id="KW-1185">Reference proteome</keyword>
<dbReference type="PANTHER" id="PTHR35682">
    <property type="entry name" value="TRANSMEMBRANE PROTEIN 252"/>
    <property type="match status" value="1"/>
</dbReference>
<dbReference type="GeneID" id="115804409"/>
<dbReference type="InterPro" id="IPR031363">
    <property type="entry name" value="TMEM252"/>
</dbReference>
<dbReference type="RefSeq" id="XP_030620693.1">
    <property type="nucleotide sequence ID" value="XM_030764833.1"/>
</dbReference>
<dbReference type="InParanoid" id="A0A6J2UKW4"/>
<protein>
    <submittedName>
        <fullName evidence="3">Transmembrane protein 252-like</fullName>
    </submittedName>
</protein>
<evidence type="ECO:0000256" key="1">
    <source>
        <dbReference type="SAM" id="Phobius"/>
    </source>
</evidence>
<sequence>MFERKHLWPVLRVSLPIVGFGFICGGVYLESLESDIPSTLRFIFMYLLIGCGFFLLLFGIFWSICHRMKSKMYMRHGRRPRNIEIYTVDRPNFYPPAYEESQQGMSPVDSVVVVDNRLQPGLAPPLYTPDSSETLNEDFSHELPPTYQEAVLQNQQQQQQLPRISIQD</sequence>
<keyword evidence="1" id="KW-0472">Membrane</keyword>
<gene>
    <name evidence="3" type="primary">LOC115804409</name>
</gene>
<feature type="transmembrane region" description="Helical" evidence="1">
    <location>
        <begin position="7"/>
        <end position="29"/>
    </location>
</feature>
<keyword evidence="1" id="KW-0812">Transmembrane</keyword>
<dbReference type="Pfam" id="PF15664">
    <property type="entry name" value="TMEM252"/>
    <property type="match status" value="1"/>
</dbReference>
<proteinExistence type="predicted"/>
<feature type="transmembrane region" description="Helical" evidence="1">
    <location>
        <begin position="41"/>
        <end position="65"/>
    </location>
</feature>